<evidence type="ECO:0000256" key="2">
    <source>
        <dbReference type="RuleBase" id="RU003968"/>
    </source>
</evidence>
<evidence type="ECO:0000256" key="1">
    <source>
        <dbReference type="ARBA" id="ARBA00010790"/>
    </source>
</evidence>
<dbReference type="GO" id="GO:0016614">
    <property type="term" value="F:oxidoreductase activity, acting on CH-OH group of donors"/>
    <property type="evidence" value="ECO:0007669"/>
    <property type="project" value="InterPro"/>
</dbReference>
<dbReference type="Pfam" id="PF05199">
    <property type="entry name" value="GMC_oxred_C"/>
    <property type="match status" value="1"/>
</dbReference>
<dbReference type="Gene3D" id="3.30.560.10">
    <property type="entry name" value="Glucose Oxidase, domain 3"/>
    <property type="match status" value="1"/>
</dbReference>
<reference evidence="5" key="1">
    <citation type="journal article" date="2021" name="Nat. Commun.">
        <title>Genetic determinants of endophytism in the Arabidopsis root mycobiome.</title>
        <authorList>
            <person name="Mesny F."/>
            <person name="Miyauchi S."/>
            <person name="Thiergart T."/>
            <person name="Pickel B."/>
            <person name="Atanasova L."/>
            <person name="Karlsson M."/>
            <person name="Huettel B."/>
            <person name="Barry K.W."/>
            <person name="Haridas S."/>
            <person name="Chen C."/>
            <person name="Bauer D."/>
            <person name="Andreopoulos W."/>
            <person name="Pangilinan J."/>
            <person name="LaButti K."/>
            <person name="Riley R."/>
            <person name="Lipzen A."/>
            <person name="Clum A."/>
            <person name="Drula E."/>
            <person name="Henrissat B."/>
            <person name="Kohler A."/>
            <person name="Grigoriev I.V."/>
            <person name="Martin F.M."/>
            <person name="Hacquard S."/>
        </authorList>
    </citation>
    <scope>NUCLEOTIDE SEQUENCE</scope>
    <source>
        <strain evidence="5">MPI-SDFR-AT-0117</strain>
    </source>
</reference>
<dbReference type="Gene3D" id="3.50.50.60">
    <property type="entry name" value="FAD/NAD(P)-binding domain"/>
    <property type="match status" value="1"/>
</dbReference>
<dbReference type="PIRSF" id="PIRSF000137">
    <property type="entry name" value="Alcohol_oxidase"/>
    <property type="match status" value="1"/>
</dbReference>
<dbReference type="InterPro" id="IPR012132">
    <property type="entry name" value="GMC_OxRdtase"/>
</dbReference>
<comment type="caution">
    <text evidence="5">The sequence shown here is derived from an EMBL/GenBank/DDBJ whole genome shotgun (WGS) entry which is preliminary data.</text>
</comment>
<dbReference type="PANTHER" id="PTHR11552">
    <property type="entry name" value="GLUCOSE-METHANOL-CHOLINE GMC OXIDOREDUCTASE"/>
    <property type="match status" value="1"/>
</dbReference>
<dbReference type="PROSITE" id="PS00624">
    <property type="entry name" value="GMC_OXRED_2"/>
    <property type="match status" value="1"/>
</dbReference>
<name>A0A9P8V401_9PEZI</name>
<accession>A0A9P8V401</accession>
<dbReference type="PROSITE" id="PS00623">
    <property type="entry name" value="GMC_OXRED_1"/>
    <property type="match status" value="1"/>
</dbReference>
<organism evidence="5 6">
    <name type="scientific">Plectosphaerella plurivora</name>
    <dbReference type="NCBI Taxonomy" id="936078"/>
    <lineage>
        <taxon>Eukaryota</taxon>
        <taxon>Fungi</taxon>
        <taxon>Dikarya</taxon>
        <taxon>Ascomycota</taxon>
        <taxon>Pezizomycotina</taxon>
        <taxon>Sordariomycetes</taxon>
        <taxon>Hypocreomycetidae</taxon>
        <taxon>Glomerellales</taxon>
        <taxon>Plectosphaerellaceae</taxon>
        <taxon>Plectosphaerella</taxon>
    </lineage>
</organism>
<dbReference type="Proteomes" id="UP000770015">
    <property type="component" value="Unassembled WGS sequence"/>
</dbReference>
<comment type="similarity">
    <text evidence="1 2">Belongs to the GMC oxidoreductase family.</text>
</comment>
<keyword evidence="6" id="KW-1185">Reference proteome</keyword>
<gene>
    <name evidence="5" type="ORF">F5X68DRAFT_277797</name>
</gene>
<dbReference type="SUPFAM" id="SSF54373">
    <property type="entry name" value="FAD-linked reductases, C-terminal domain"/>
    <property type="match status" value="1"/>
</dbReference>
<dbReference type="EMBL" id="JAGSXJ010000021">
    <property type="protein sequence ID" value="KAH6678758.1"/>
    <property type="molecule type" value="Genomic_DNA"/>
</dbReference>
<dbReference type="SUPFAM" id="SSF51905">
    <property type="entry name" value="FAD/NAD(P)-binding domain"/>
    <property type="match status" value="1"/>
</dbReference>
<dbReference type="Pfam" id="PF00732">
    <property type="entry name" value="GMC_oxred_N"/>
    <property type="match status" value="1"/>
</dbReference>
<evidence type="ECO:0000259" key="4">
    <source>
        <dbReference type="PROSITE" id="PS00624"/>
    </source>
</evidence>
<dbReference type="OrthoDB" id="269227at2759"/>
<evidence type="ECO:0000313" key="6">
    <source>
        <dbReference type="Proteomes" id="UP000770015"/>
    </source>
</evidence>
<feature type="domain" description="Glucose-methanol-choline oxidoreductase N-terminal" evidence="4">
    <location>
        <begin position="275"/>
        <end position="289"/>
    </location>
</feature>
<keyword evidence="2" id="KW-0285">Flavoprotein</keyword>
<dbReference type="InterPro" id="IPR036188">
    <property type="entry name" value="FAD/NAD-bd_sf"/>
</dbReference>
<protein>
    <submittedName>
        <fullName evidence="5">GMC oxidoreductase</fullName>
    </submittedName>
</protein>
<dbReference type="InterPro" id="IPR007867">
    <property type="entry name" value="GMC_OxRtase_C"/>
</dbReference>
<evidence type="ECO:0000313" key="5">
    <source>
        <dbReference type="EMBL" id="KAH6678758.1"/>
    </source>
</evidence>
<sequence>MAAETYDFVIVGGGTAGLTVATRLSEDPSLSILVLEAGNDHSSDLNVLAPGLFPIMYGNPDYDWDYKTTPQPQAADRIFAHIRGKQLGGSSAMNFMFWTHPSQRDIDNWGALGSPGWSWRELAPYFAKSERYVAPSAQTAADLRAGYVDPAAHGRSGPITSTFPDSYGPITEAWPRTYENLGLGVKSDPRKGFALGGYTNLVNIDTATHVRSYAANVYYLPVAGRPNLKVLTAAHTLKILFETRGRDRVASGVKYAKDGQTVTVSARKEVILAAGSIASPQILELSGIGGKKLLTKLGVPVVVDNANVGENLQDHLYVPTGYRVNPGVPTLEDFRNETFFTAALNQYLADKTGPLSTAGASSALLSLAQIGATSKDINTHAEAAKSSTNNLGHIAQTALLLKDLATEAVAQELTIGGGISPQFSHDTTKLFSTTSEGNFLSILGVLEHPFSRGSVHASSPDPLVHPTIDPRYLSHPLDIKLLSIIALHLRTIATTAPLSDLLAGGGTVLQPGYVDLTPQNVEKWIRENAQSEYHPVGTCAMMPKAVGGVVDEKLRVYGVKGLRVVDASIFPLVPRANIQSLVYAVAERAADFIKTDW</sequence>
<dbReference type="InterPro" id="IPR000172">
    <property type="entry name" value="GMC_OxRdtase_N"/>
</dbReference>
<dbReference type="GO" id="GO:0050660">
    <property type="term" value="F:flavin adenine dinucleotide binding"/>
    <property type="evidence" value="ECO:0007669"/>
    <property type="project" value="InterPro"/>
</dbReference>
<dbReference type="AlphaFoldDB" id="A0A9P8V401"/>
<proteinExistence type="inferred from homology"/>
<evidence type="ECO:0000259" key="3">
    <source>
        <dbReference type="PROSITE" id="PS00623"/>
    </source>
</evidence>
<feature type="domain" description="Glucose-methanol-choline oxidoreductase N-terminal" evidence="3">
    <location>
        <begin position="84"/>
        <end position="107"/>
    </location>
</feature>
<keyword evidence="2" id="KW-0274">FAD</keyword>
<dbReference type="PANTHER" id="PTHR11552:SF210">
    <property type="entry name" value="GLUCOSE-METHANOL-CHOLINE OXIDOREDUCTASE N-TERMINAL DOMAIN-CONTAINING PROTEIN-RELATED"/>
    <property type="match status" value="1"/>
</dbReference>